<protein>
    <submittedName>
        <fullName evidence="1">Uncharacterized protein</fullName>
    </submittedName>
</protein>
<sequence>MWTRGKSVPLTLSDEAEACEQMCGFIALLKGDSVLFSSQKVERRMRVHWEHGVPVHFFPLPKEETDSVRLFKRQRHRGQRDDILTAAKNSDRSETEQNQPREEDEE</sequence>
<proteinExistence type="predicted"/>
<dbReference type="EMBL" id="CM024800">
    <property type="protein sequence ID" value="KAG8012810.1"/>
    <property type="molecule type" value="Genomic_DNA"/>
</dbReference>
<evidence type="ECO:0000313" key="2">
    <source>
        <dbReference type="Proteomes" id="UP000805704"/>
    </source>
</evidence>
<evidence type="ECO:0000313" key="1">
    <source>
        <dbReference type="EMBL" id="KAG8012810.1"/>
    </source>
</evidence>
<gene>
    <name evidence="1" type="ORF">GBF38_020715</name>
</gene>
<name>A0ACB7FFL4_NIBAL</name>
<reference evidence="1" key="1">
    <citation type="submission" date="2020-04" db="EMBL/GenBank/DDBJ databases">
        <title>A chromosome-scale assembly and high-density genetic map of the yellow drum (Nibea albiflora) genome.</title>
        <authorList>
            <person name="Xu D."/>
            <person name="Zhang W."/>
            <person name="Chen R."/>
            <person name="Tan P."/>
            <person name="Wang L."/>
            <person name="Song H."/>
            <person name="Tian L."/>
            <person name="Zhu Q."/>
            <person name="Wang B."/>
        </authorList>
    </citation>
    <scope>NUCLEOTIDE SEQUENCE</scope>
    <source>
        <strain evidence="1">ZJHYS-2018</strain>
    </source>
</reference>
<dbReference type="Proteomes" id="UP000805704">
    <property type="component" value="Chromosome 12"/>
</dbReference>
<organism evidence="1 2">
    <name type="scientific">Nibea albiflora</name>
    <name type="common">Yellow drum</name>
    <name type="synonym">Corvina albiflora</name>
    <dbReference type="NCBI Taxonomy" id="240163"/>
    <lineage>
        <taxon>Eukaryota</taxon>
        <taxon>Metazoa</taxon>
        <taxon>Chordata</taxon>
        <taxon>Craniata</taxon>
        <taxon>Vertebrata</taxon>
        <taxon>Euteleostomi</taxon>
        <taxon>Actinopterygii</taxon>
        <taxon>Neopterygii</taxon>
        <taxon>Teleostei</taxon>
        <taxon>Neoteleostei</taxon>
        <taxon>Acanthomorphata</taxon>
        <taxon>Eupercaria</taxon>
        <taxon>Sciaenidae</taxon>
        <taxon>Nibea</taxon>
    </lineage>
</organism>
<keyword evidence="2" id="KW-1185">Reference proteome</keyword>
<accession>A0ACB7FFL4</accession>
<comment type="caution">
    <text evidence="1">The sequence shown here is derived from an EMBL/GenBank/DDBJ whole genome shotgun (WGS) entry which is preliminary data.</text>
</comment>